<evidence type="ECO:0000256" key="2">
    <source>
        <dbReference type="SAM" id="SignalP"/>
    </source>
</evidence>
<sequence length="651" mass="72419">MSAAIFYFVLAICGAAVCADSSTLETVNGKDPVHDAISVAKCRLRCLDEFLGKENGDRVDEQTCEDNVDCASCWKVCDYLQKDFKTWGEMCIFPLKICYDGCIQACLYHLDQSLSVRYTATPVIDGYAFPGNPSVTGRQVLWERVVETEKAPSRRNSAERNRKTIYSVLVSPKDGEWILLGQTLRNKLNIESNENLNNGRLKVMVVAVMKEGVVAVGRVSFIYSSSDRVAEETGVDFADAEPKLRPNGLPWSIPMASEIGTVMDGPPPGYDASRSAGFSGVVSPGGPGVLFDPQSSLPTRHEAHSVPTTPWNWNLVPKSVTMNPVTRSIDAVITWNPKPSQQGEYMITWEVIKENYGVKGHLYTRNSTITLFLAPEEVYRVQVEYISRALQMSEASPVIHVDTRNITSPTFWTQDMAKQAPSSFFKNKFEVTIMILVGFCALVLSFIFAIILRMKRKQLQRNFRADCRDGRDSTATLENVTHEFDRAKASLLNDRIRHSTPITVSTATSPFPFEDPLFPRVFRFPSVPKITKADPSCNEVLLGKSPKTKDVEADVVLGAQALNMNQSMPNISPDSLETHLTRFKNNFPSSRASVAFDVAFEASAPISPLMKLKFPPISKRKISNTTENVNACTRTTAFTSLQAINEMRELR</sequence>
<dbReference type="Proteomes" id="UP000678499">
    <property type="component" value="Unassembled WGS sequence"/>
</dbReference>
<evidence type="ECO:0000256" key="1">
    <source>
        <dbReference type="SAM" id="Phobius"/>
    </source>
</evidence>
<feature type="chain" id="PRO_5036210037" evidence="2">
    <location>
        <begin position="20"/>
        <end position="651"/>
    </location>
</feature>
<organism evidence="3">
    <name type="scientific">Notodromas monacha</name>
    <dbReference type="NCBI Taxonomy" id="399045"/>
    <lineage>
        <taxon>Eukaryota</taxon>
        <taxon>Metazoa</taxon>
        <taxon>Ecdysozoa</taxon>
        <taxon>Arthropoda</taxon>
        <taxon>Crustacea</taxon>
        <taxon>Oligostraca</taxon>
        <taxon>Ostracoda</taxon>
        <taxon>Podocopa</taxon>
        <taxon>Podocopida</taxon>
        <taxon>Cypridocopina</taxon>
        <taxon>Cypridoidea</taxon>
        <taxon>Cyprididae</taxon>
        <taxon>Notodromas</taxon>
    </lineage>
</organism>
<keyword evidence="1" id="KW-0472">Membrane</keyword>
<dbReference type="EMBL" id="CAJPEX010000320">
    <property type="protein sequence ID" value="CAG0915073.1"/>
    <property type="molecule type" value="Genomic_DNA"/>
</dbReference>
<evidence type="ECO:0000313" key="3">
    <source>
        <dbReference type="EMBL" id="CAD7274921.1"/>
    </source>
</evidence>
<protein>
    <submittedName>
        <fullName evidence="3">Uncharacterized protein</fullName>
    </submittedName>
</protein>
<name>A0A7R9BGJ1_9CRUS</name>
<evidence type="ECO:0000313" key="4">
    <source>
        <dbReference type="Proteomes" id="UP000678499"/>
    </source>
</evidence>
<dbReference type="OrthoDB" id="6341493at2759"/>
<keyword evidence="1" id="KW-1133">Transmembrane helix</keyword>
<keyword evidence="2" id="KW-0732">Signal</keyword>
<dbReference type="EMBL" id="OA882357">
    <property type="protein sequence ID" value="CAD7274921.1"/>
    <property type="molecule type" value="Genomic_DNA"/>
</dbReference>
<gene>
    <name evidence="3" type="ORF">NMOB1V02_LOCUS2733</name>
</gene>
<dbReference type="AlphaFoldDB" id="A0A7R9BGJ1"/>
<reference evidence="3" key="1">
    <citation type="submission" date="2020-11" db="EMBL/GenBank/DDBJ databases">
        <authorList>
            <person name="Tran Van P."/>
        </authorList>
    </citation>
    <scope>NUCLEOTIDE SEQUENCE</scope>
</reference>
<keyword evidence="1" id="KW-0812">Transmembrane</keyword>
<accession>A0A7R9BGJ1</accession>
<proteinExistence type="predicted"/>
<feature type="signal peptide" evidence="2">
    <location>
        <begin position="1"/>
        <end position="19"/>
    </location>
</feature>
<keyword evidence="4" id="KW-1185">Reference proteome</keyword>
<feature type="transmembrane region" description="Helical" evidence="1">
    <location>
        <begin position="431"/>
        <end position="452"/>
    </location>
</feature>